<keyword evidence="1" id="KW-0472">Membrane</keyword>
<dbReference type="RefSeq" id="WP_233507548.1">
    <property type="nucleotide sequence ID" value="NZ_QASA01000001.1"/>
</dbReference>
<feature type="transmembrane region" description="Helical" evidence="1">
    <location>
        <begin position="12"/>
        <end position="33"/>
    </location>
</feature>
<comment type="caution">
    <text evidence="2">The sequence shown here is derived from an EMBL/GenBank/DDBJ whole genome shotgun (WGS) entry which is preliminary data.</text>
</comment>
<keyword evidence="1" id="KW-0812">Transmembrane</keyword>
<dbReference type="Proteomes" id="UP000253919">
    <property type="component" value="Unassembled WGS sequence"/>
</dbReference>
<evidence type="ECO:0000256" key="1">
    <source>
        <dbReference type="SAM" id="Phobius"/>
    </source>
</evidence>
<evidence type="ECO:0000313" key="3">
    <source>
        <dbReference type="Proteomes" id="UP000253919"/>
    </source>
</evidence>
<evidence type="ECO:0000313" key="2">
    <source>
        <dbReference type="EMBL" id="RDC64243.1"/>
    </source>
</evidence>
<name>A0A369QH40_9BACT</name>
<organism evidence="2 3">
    <name type="scientific">Adhaeribacter pallidiroseus</name>
    <dbReference type="NCBI Taxonomy" id="2072847"/>
    <lineage>
        <taxon>Bacteria</taxon>
        <taxon>Pseudomonadati</taxon>
        <taxon>Bacteroidota</taxon>
        <taxon>Cytophagia</taxon>
        <taxon>Cytophagales</taxon>
        <taxon>Hymenobacteraceae</taxon>
        <taxon>Adhaeribacter</taxon>
    </lineage>
</organism>
<keyword evidence="1" id="KW-1133">Transmembrane helix</keyword>
<evidence type="ECO:0008006" key="4">
    <source>
        <dbReference type="Google" id="ProtNLM"/>
    </source>
</evidence>
<protein>
    <recommendedName>
        <fullName evidence="4">Outer membrane protein beta-barrel domain-containing protein</fullName>
    </recommendedName>
</protein>
<dbReference type="AlphaFoldDB" id="A0A369QH40"/>
<dbReference type="EMBL" id="QASA01000001">
    <property type="protein sequence ID" value="RDC64243.1"/>
    <property type="molecule type" value="Genomic_DNA"/>
</dbReference>
<gene>
    <name evidence="2" type="ORF">AHMF7616_02855</name>
</gene>
<reference evidence="2 3" key="1">
    <citation type="submission" date="2018-04" db="EMBL/GenBank/DDBJ databases">
        <title>Adhaeribacter sp. HMF7616 genome sequencing and assembly.</title>
        <authorList>
            <person name="Kang H."/>
            <person name="Kang J."/>
            <person name="Cha I."/>
            <person name="Kim H."/>
            <person name="Joh K."/>
        </authorList>
    </citation>
    <scope>NUCLEOTIDE SEQUENCE [LARGE SCALE GENOMIC DNA]</scope>
    <source>
        <strain evidence="2 3">HMF7616</strain>
    </source>
</reference>
<keyword evidence="3" id="KW-1185">Reference proteome</keyword>
<accession>A0A369QH40</accession>
<sequence>MFLVRLLPDSNLFVHFFKFLARLLLIAIICLLFKPHASQAQAPPPVTYPKVAGYVGIIHPLVTFSKDETTTNFDGYYVVGMPTGINIWKSAKIGFSAEFVPFIRAENGTSRMSNFLFHPGVLVALGHGFTFAGRAAFETSGRYGFTPVLNYAVKKNTNSNYFVAVPLPVRFGNDHPTSLTLGFQFGLAF</sequence>
<proteinExistence type="predicted"/>